<protein>
    <recommendedName>
        <fullName evidence="1">NB-ARC domain-containing protein</fullName>
    </recommendedName>
</protein>
<dbReference type="Proteomes" id="UP000243459">
    <property type="component" value="Chromosome 7"/>
</dbReference>
<dbReference type="EMBL" id="CM007387">
    <property type="protein sequence ID" value="ONK62534.1"/>
    <property type="molecule type" value="Genomic_DNA"/>
</dbReference>
<dbReference type="Gene3D" id="3.40.50.300">
    <property type="entry name" value="P-loop containing nucleotide triphosphate hydrolases"/>
    <property type="match status" value="1"/>
</dbReference>
<evidence type="ECO:0000313" key="3">
    <source>
        <dbReference type="Proteomes" id="UP000243459"/>
    </source>
</evidence>
<dbReference type="PANTHER" id="PTHR19338">
    <property type="entry name" value="TRANSLOCASE OF INNER MITOCHONDRIAL MEMBRANE 13 HOMOLOG"/>
    <property type="match status" value="1"/>
</dbReference>
<dbReference type="InterPro" id="IPR027417">
    <property type="entry name" value="P-loop_NTPase"/>
</dbReference>
<sequence length="189" mass="20899">MTKASVGGSKNSKDVMYDADDILNLCRIESEKYVSHENTQTELSWSGTWGCNNFYQLSCLPLPTCFRNPVYAHDIGKRIKTLNSMLDKISEEKSLYGLVSLCGNLSDESMVSEISEKTSSIVESDLVGTKIIDDTRKLVQLLTKPDGSENVLVFAIVGLGGIGKTTLAQQVFNDTTIGQFSLKIWIFRV</sequence>
<dbReference type="Pfam" id="PF00931">
    <property type="entry name" value="NB-ARC"/>
    <property type="match status" value="1"/>
</dbReference>
<evidence type="ECO:0000259" key="1">
    <source>
        <dbReference type="Pfam" id="PF00931"/>
    </source>
</evidence>
<name>A0A5P1E9N5_ASPOF</name>
<dbReference type="OMA" id="KYVSHEN"/>
<reference evidence="3" key="1">
    <citation type="journal article" date="2017" name="Nat. Commun.">
        <title>The asparagus genome sheds light on the origin and evolution of a young Y chromosome.</title>
        <authorList>
            <person name="Harkess A."/>
            <person name="Zhou J."/>
            <person name="Xu C."/>
            <person name="Bowers J.E."/>
            <person name="Van der Hulst R."/>
            <person name="Ayyampalayam S."/>
            <person name="Mercati F."/>
            <person name="Riccardi P."/>
            <person name="McKain M.R."/>
            <person name="Kakrana A."/>
            <person name="Tang H."/>
            <person name="Ray J."/>
            <person name="Groenendijk J."/>
            <person name="Arikit S."/>
            <person name="Mathioni S.M."/>
            <person name="Nakano M."/>
            <person name="Shan H."/>
            <person name="Telgmann-Rauber A."/>
            <person name="Kanno A."/>
            <person name="Yue Z."/>
            <person name="Chen H."/>
            <person name="Li W."/>
            <person name="Chen Y."/>
            <person name="Xu X."/>
            <person name="Zhang Y."/>
            <person name="Luo S."/>
            <person name="Chen H."/>
            <person name="Gao J."/>
            <person name="Mao Z."/>
            <person name="Pires J.C."/>
            <person name="Luo M."/>
            <person name="Kudrna D."/>
            <person name="Wing R.A."/>
            <person name="Meyers B.C."/>
            <person name="Yi K."/>
            <person name="Kong H."/>
            <person name="Lavrijsen P."/>
            <person name="Sunseri F."/>
            <person name="Falavigna A."/>
            <person name="Ye Y."/>
            <person name="Leebens-Mack J.H."/>
            <person name="Chen G."/>
        </authorList>
    </citation>
    <scope>NUCLEOTIDE SEQUENCE [LARGE SCALE GENOMIC DNA]</scope>
    <source>
        <strain evidence="3">cv. DH0086</strain>
    </source>
</reference>
<dbReference type="Gramene" id="ONK62534">
    <property type="protein sequence ID" value="ONK62534"/>
    <property type="gene ID" value="A4U43_C07F5080"/>
</dbReference>
<dbReference type="InterPro" id="IPR002182">
    <property type="entry name" value="NB-ARC"/>
</dbReference>
<gene>
    <name evidence="2" type="ORF">A4U43_C07F5080</name>
</gene>
<accession>A0A5P1E9N5</accession>
<organism evidence="2 3">
    <name type="scientific">Asparagus officinalis</name>
    <name type="common">Garden asparagus</name>
    <dbReference type="NCBI Taxonomy" id="4686"/>
    <lineage>
        <taxon>Eukaryota</taxon>
        <taxon>Viridiplantae</taxon>
        <taxon>Streptophyta</taxon>
        <taxon>Embryophyta</taxon>
        <taxon>Tracheophyta</taxon>
        <taxon>Spermatophyta</taxon>
        <taxon>Magnoliopsida</taxon>
        <taxon>Liliopsida</taxon>
        <taxon>Asparagales</taxon>
        <taxon>Asparagaceae</taxon>
        <taxon>Asparagoideae</taxon>
        <taxon>Asparagus</taxon>
    </lineage>
</organism>
<keyword evidence="3" id="KW-1185">Reference proteome</keyword>
<proteinExistence type="predicted"/>
<dbReference type="SUPFAM" id="SSF52540">
    <property type="entry name" value="P-loop containing nucleoside triphosphate hydrolases"/>
    <property type="match status" value="1"/>
</dbReference>
<dbReference type="GO" id="GO:0043531">
    <property type="term" value="F:ADP binding"/>
    <property type="evidence" value="ECO:0007669"/>
    <property type="project" value="InterPro"/>
</dbReference>
<evidence type="ECO:0000313" key="2">
    <source>
        <dbReference type="EMBL" id="ONK62534.1"/>
    </source>
</evidence>
<feature type="domain" description="NB-ARC" evidence="1">
    <location>
        <begin position="135"/>
        <end position="187"/>
    </location>
</feature>
<dbReference type="AlphaFoldDB" id="A0A5P1E9N5"/>
<dbReference type="PANTHER" id="PTHR19338:SF73">
    <property type="entry name" value="DISEASE RESISTANCE PROTEIN RGA2-LIKE"/>
    <property type="match status" value="1"/>
</dbReference>